<evidence type="ECO:0000256" key="8">
    <source>
        <dbReference type="ARBA" id="ARBA00023136"/>
    </source>
</evidence>
<dbReference type="PROSITE" id="PS00379">
    <property type="entry name" value="CDP_ALCOHOL_P_TRANSF"/>
    <property type="match status" value="1"/>
</dbReference>
<dbReference type="InterPro" id="IPR048254">
    <property type="entry name" value="CDP_ALCOHOL_P_TRANSF_CS"/>
</dbReference>
<feature type="transmembrane region" description="Helical" evidence="13">
    <location>
        <begin position="21"/>
        <end position="40"/>
    </location>
</feature>
<dbReference type="EC" id="2.7.8.5" evidence="11"/>
<keyword evidence="10" id="KW-1208">Phospholipid metabolism</keyword>
<dbReference type="InterPro" id="IPR043130">
    <property type="entry name" value="CDP-OH_PTrfase_TM_dom"/>
</dbReference>
<dbReference type="Gene3D" id="1.20.120.1760">
    <property type="match status" value="1"/>
</dbReference>
<keyword evidence="7" id="KW-0443">Lipid metabolism</keyword>
<comment type="subcellular location">
    <subcellularLocation>
        <location evidence="1">Membrane</location>
        <topology evidence="1">Multi-pass membrane protein</topology>
    </subcellularLocation>
</comment>
<evidence type="ECO:0000256" key="12">
    <source>
        <dbReference type="RuleBase" id="RU003750"/>
    </source>
</evidence>
<evidence type="ECO:0000256" key="1">
    <source>
        <dbReference type="ARBA" id="ARBA00004141"/>
    </source>
</evidence>
<dbReference type="GO" id="GO:0008444">
    <property type="term" value="F:CDP-diacylglycerol-glycerol-3-phosphate 3-phosphatidyltransferase activity"/>
    <property type="evidence" value="ECO:0007669"/>
    <property type="project" value="UniProtKB-UniRule"/>
</dbReference>
<dbReference type="InterPro" id="IPR004570">
    <property type="entry name" value="Phosphatidylglycerol_P_synth"/>
</dbReference>
<keyword evidence="9" id="KW-0594">Phospholipid biosynthesis</keyword>
<evidence type="ECO:0000313" key="14">
    <source>
        <dbReference type="EMBL" id="SNV22266.1"/>
    </source>
</evidence>
<comment type="similarity">
    <text evidence="2 12">Belongs to the CDP-alcohol phosphatidyltransferase class-I family.</text>
</comment>
<accession>A0A239VK73</accession>
<keyword evidence="3" id="KW-0444">Lipid biosynthesis</keyword>
<evidence type="ECO:0000256" key="2">
    <source>
        <dbReference type="ARBA" id="ARBA00010441"/>
    </source>
</evidence>
<evidence type="ECO:0000313" key="15">
    <source>
        <dbReference type="Proteomes" id="UP000242637"/>
    </source>
</evidence>
<dbReference type="PANTHER" id="PTHR14269:SF52">
    <property type="entry name" value="PHOSPHATIDYLGLYCEROPHOSPHATE SYNTHASE-RELATED"/>
    <property type="match status" value="1"/>
</dbReference>
<evidence type="ECO:0000256" key="5">
    <source>
        <dbReference type="ARBA" id="ARBA00022692"/>
    </source>
</evidence>
<dbReference type="Pfam" id="PF01066">
    <property type="entry name" value="CDP-OH_P_transf"/>
    <property type="match status" value="1"/>
</dbReference>
<dbReference type="RefSeq" id="WP_084441286.1">
    <property type="nucleotide sequence ID" value="NZ_LT906453.1"/>
</dbReference>
<dbReference type="KEGG" id="dco:SAMEA4475696_1465"/>
<feature type="transmembrane region" description="Helical" evidence="13">
    <location>
        <begin position="111"/>
        <end position="128"/>
    </location>
</feature>
<dbReference type="Proteomes" id="UP000242637">
    <property type="component" value="Chromosome 1"/>
</dbReference>
<proteinExistence type="inferred from homology"/>
<feature type="transmembrane region" description="Helical" evidence="13">
    <location>
        <begin position="46"/>
        <end position="65"/>
    </location>
</feature>
<organism evidence="14 15">
    <name type="scientific">Dermatophilus congolensis</name>
    <dbReference type="NCBI Taxonomy" id="1863"/>
    <lineage>
        <taxon>Bacteria</taxon>
        <taxon>Bacillati</taxon>
        <taxon>Actinomycetota</taxon>
        <taxon>Actinomycetes</taxon>
        <taxon>Micrococcales</taxon>
        <taxon>Dermatophilaceae</taxon>
        <taxon>Dermatophilus</taxon>
    </lineage>
</organism>
<dbReference type="PIRSF" id="PIRSF000847">
    <property type="entry name" value="Phos_ph_gly_syn"/>
    <property type="match status" value="1"/>
</dbReference>
<feature type="transmembrane region" description="Helical" evidence="13">
    <location>
        <begin position="140"/>
        <end position="160"/>
    </location>
</feature>
<evidence type="ECO:0000256" key="13">
    <source>
        <dbReference type="SAM" id="Phobius"/>
    </source>
</evidence>
<dbReference type="NCBIfam" id="TIGR00560">
    <property type="entry name" value="pgsA"/>
    <property type="match status" value="1"/>
</dbReference>
<dbReference type="STRING" id="1121387.GCA_000429885_02131"/>
<dbReference type="EMBL" id="LT906453">
    <property type="protein sequence ID" value="SNV22266.1"/>
    <property type="molecule type" value="Genomic_DNA"/>
</dbReference>
<dbReference type="AlphaFoldDB" id="A0A239VK73"/>
<evidence type="ECO:0000256" key="4">
    <source>
        <dbReference type="ARBA" id="ARBA00022679"/>
    </source>
</evidence>
<evidence type="ECO:0000256" key="6">
    <source>
        <dbReference type="ARBA" id="ARBA00022989"/>
    </source>
</evidence>
<dbReference type="GeneID" id="63459677"/>
<keyword evidence="15" id="KW-1185">Reference proteome</keyword>
<evidence type="ECO:0000256" key="10">
    <source>
        <dbReference type="ARBA" id="ARBA00023264"/>
    </source>
</evidence>
<dbReference type="UniPathway" id="UPA00085"/>
<dbReference type="OrthoDB" id="9796672at2"/>
<keyword evidence="5 13" id="KW-0812">Transmembrane</keyword>
<evidence type="ECO:0000256" key="11">
    <source>
        <dbReference type="NCBIfam" id="TIGR00560"/>
    </source>
</evidence>
<keyword evidence="4 12" id="KW-0808">Transferase</keyword>
<keyword evidence="8 13" id="KW-0472">Membrane</keyword>
<dbReference type="GO" id="GO:0046474">
    <property type="term" value="P:glycerophospholipid biosynthetic process"/>
    <property type="evidence" value="ECO:0007669"/>
    <property type="project" value="TreeGrafter"/>
</dbReference>
<keyword evidence="6 13" id="KW-1133">Transmembrane helix</keyword>
<evidence type="ECO:0000256" key="3">
    <source>
        <dbReference type="ARBA" id="ARBA00022516"/>
    </source>
</evidence>
<evidence type="ECO:0000256" key="9">
    <source>
        <dbReference type="ARBA" id="ARBA00023209"/>
    </source>
</evidence>
<protein>
    <recommendedName>
        <fullName evidence="11">CDP-diacylglycerol--glycerol-3-phosphate 3-phosphatidyltransferase</fullName>
        <ecNumber evidence="11">2.7.8.5</ecNumber>
    </recommendedName>
</protein>
<dbReference type="InterPro" id="IPR000462">
    <property type="entry name" value="CDP-OH_P_trans"/>
</dbReference>
<dbReference type="PANTHER" id="PTHR14269">
    <property type="entry name" value="CDP-DIACYLGLYCEROL--GLYCEROL-3-PHOSPHATE 3-PHOSPHATIDYLTRANSFERASE-RELATED"/>
    <property type="match status" value="1"/>
</dbReference>
<reference evidence="14 15" key="1">
    <citation type="submission" date="2017-06" db="EMBL/GenBank/DDBJ databases">
        <authorList>
            <consortium name="Pathogen Informatics"/>
        </authorList>
    </citation>
    <scope>NUCLEOTIDE SEQUENCE [LARGE SCALE GENOMIC DNA]</scope>
    <source>
        <strain evidence="14 15">NCTC13039</strain>
    </source>
</reference>
<dbReference type="InterPro" id="IPR050324">
    <property type="entry name" value="CDP-alcohol_PTase-I"/>
</dbReference>
<gene>
    <name evidence="14" type="primary">pgsA2</name>
    <name evidence="14" type="ORF">SAMEA4475696_01465</name>
</gene>
<evidence type="ECO:0000256" key="7">
    <source>
        <dbReference type="ARBA" id="ARBA00023098"/>
    </source>
</evidence>
<name>A0A239VK73_9MICO</name>
<sequence>MTSSAPQTQPSSWNVPNALTVLRIFMVPLFGWLLLAGGGHEVSMRWWALLVFLLAMATDSLDGYIARSRNLVTNFGKIADPIADKALTGMAFIGLSVIGDLWWWVTILILLREWGITVLRLVVIRYGVMPASRGGKIKTVLQTVALALLVAPVTGVLWWIGVVVVAGALVVTVATGVEYVFQAVRLVRSSSRQVSA</sequence>
<dbReference type="GO" id="GO:0016020">
    <property type="term" value="C:membrane"/>
    <property type="evidence" value="ECO:0007669"/>
    <property type="project" value="UniProtKB-SubCell"/>
</dbReference>